<evidence type="ECO:0000256" key="9">
    <source>
        <dbReference type="HAMAP-Rule" id="MF_03174"/>
    </source>
</evidence>
<dbReference type="NCBIfam" id="TIGR00500">
    <property type="entry name" value="met_pdase_I"/>
    <property type="match status" value="1"/>
</dbReference>
<feature type="domain" description="C6H2-type" evidence="13">
    <location>
        <begin position="14"/>
        <end position="67"/>
    </location>
</feature>
<sequence length="415" mass="45597">MDQAPAKEIVVDKKRKCEGGDCENDAGSLQCPNCQKLGKESYFCSQDCFKRNWSTHKQAHKAANSMLSSIFPPKVVSEPDADGHFNPFPAFPFTGSLRPVYPLSPRRAVPESIQLPDYSKAGIPISEQKFGVRNKIKILTKEEQEGMRKVCRLAREVLDIAAREMKPGVTTDHIDKVVHEACLARNSYPSPLNYCHFPKSVCTSVNEVICHGIPDHRPLEDGDILNIDVTLYHNGFHGDLNESYYVGPASAQNSDNVRVVEAARNCLDEAIKLVKPGALFRSYGDTIEKVAKTYDCSVVKTYCGHGINQLFHCAPNVPHYAKNKAVGEAKPGMCFTIEPMITLGTHRDKTWPDDWTSVTADGKRTAQFEHTLLVTETGVEVLTARLADSPGGPVELPKTNGVTNGVTNGETKVGA</sequence>
<comment type="function">
    <text evidence="9 11">Cotranslationally removes the N-terminal methionine from nascent proteins. The N-terminal methionine is often cleaved when the second residue in the primary sequence is small and uncharged (Met-Ala-, Cys, Gly, Pro, Ser, Thr, or Val).</text>
</comment>
<feature type="binding site" evidence="9">
    <location>
        <position position="228"/>
    </location>
    <ligand>
        <name>Zn(2+)</name>
        <dbReference type="ChEBI" id="CHEBI:29105"/>
        <label>3</label>
    </ligand>
</feature>
<dbReference type="PANTHER" id="PTHR43330:SF7">
    <property type="entry name" value="METHIONINE AMINOPEPTIDASE 1"/>
    <property type="match status" value="1"/>
</dbReference>
<comment type="subunit">
    <text evidence="9">Associates with the 60S ribosomal subunit of the 80S translational complex.</text>
</comment>
<evidence type="ECO:0000256" key="3">
    <source>
        <dbReference type="ARBA" id="ARBA00022490"/>
    </source>
</evidence>
<dbReference type="InterPro" id="IPR031615">
    <property type="entry name" value="Zfn-C6H2"/>
</dbReference>
<feature type="region of interest" description="Disordered" evidence="12">
    <location>
        <begin position="390"/>
        <end position="415"/>
    </location>
</feature>
<dbReference type="RefSeq" id="XP_033590577.1">
    <property type="nucleotide sequence ID" value="XM_033733196.1"/>
</dbReference>
<dbReference type="GO" id="GO:0008270">
    <property type="term" value="F:zinc ion binding"/>
    <property type="evidence" value="ECO:0007669"/>
    <property type="project" value="UniProtKB-KW"/>
</dbReference>
<organism evidence="14 15">
    <name type="scientific">Neohortaea acidophila</name>
    <dbReference type="NCBI Taxonomy" id="245834"/>
    <lineage>
        <taxon>Eukaryota</taxon>
        <taxon>Fungi</taxon>
        <taxon>Dikarya</taxon>
        <taxon>Ascomycota</taxon>
        <taxon>Pezizomycotina</taxon>
        <taxon>Dothideomycetes</taxon>
        <taxon>Dothideomycetidae</taxon>
        <taxon>Mycosphaerellales</taxon>
        <taxon>Teratosphaeriaceae</taxon>
        <taxon>Neohortaea</taxon>
    </lineage>
</organism>
<evidence type="ECO:0000256" key="11">
    <source>
        <dbReference type="RuleBase" id="RU003653"/>
    </source>
</evidence>
<evidence type="ECO:0000256" key="6">
    <source>
        <dbReference type="ARBA" id="ARBA00022771"/>
    </source>
</evidence>
<accession>A0A6A6PXN5</accession>
<dbReference type="InterPro" id="IPR002467">
    <property type="entry name" value="Pept_M24A_MAP1"/>
</dbReference>
<evidence type="ECO:0000256" key="1">
    <source>
        <dbReference type="ARBA" id="ARBA00004496"/>
    </source>
</evidence>
<dbReference type="EMBL" id="MU001634">
    <property type="protein sequence ID" value="KAF2484007.1"/>
    <property type="molecule type" value="Genomic_DNA"/>
</dbReference>
<dbReference type="InterPro" id="IPR036005">
    <property type="entry name" value="Creatinase/aminopeptidase-like"/>
</dbReference>
<evidence type="ECO:0000256" key="2">
    <source>
        <dbReference type="ARBA" id="ARBA00022438"/>
    </source>
</evidence>
<keyword evidence="4 9" id="KW-0645">Protease</keyword>
<reference evidence="14" key="1">
    <citation type="journal article" date="2020" name="Stud. Mycol.">
        <title>101 Dothideomycetes genomes: a test case for predicting lifestyles and emergence of pathogens.</title>
        <authorList>
            <person name="Haridas S."/>
            <person name="Albert R."/>
            <person name="Binder M."/>
            <person name="Bloem J."/>
            <person name="Labutti K."/>
            <person name="Salamov A."/>
            <person name="Andreopoulos B."/>
            <person name="Baker S."/>
            <person name="Barry K."/>
            <person name="Bills G."/>
            <person name="Bluhm B."/>
            <person name="Cannon C."/>
            <person name="Castanera R."/>
            <person name="Culley D."/>
            <person name="Daum C."/>
            <person name="Ezra D."/>
            <person name="Gonzalez J."/>
            <person name="Henrissat B."/>
            <person name="Kuo A."/>
            <person name="Liang C."/>
            <person name="Lipzen A."/>
            <person name="Lutzoni F."/>
            <person name="Magnuson J."/>
            <person name="Mondo S."/>
            <person name="Nolan M."/>
            <person name="Ohm R."/>
            <person name="Pangilinan J."/>
            <person name="Park H.-J."/>
            <person name="Ramirez L."/>
            <person name="Alfaro M."/>
            <person name="Sun H."/>
            <person name="Tritt A."/>
            <person name="Yoshinaga Y."/>
            <person name="Zwiers L.-H."/>
            <person name="Turgeon B."/>
            <person name="Goodwin S."/>
            <person name="Spatafora J."/>
            <person name="Crous P."/>
            <person name="Grigoriev I."/>
        </authorList>
    </citation>
    <scope>NUCLEOTIDE SEQUENCE</scope>
    <source>
        <strain evidence="14">CBS 113389</strain>
    </source>
</reference>
<name>A0A6A6PXN5_9PEZI</name>
<feature type="binding site" evidence="9">
    <location>
        <position position="239"/>
    </location>
    <ligand>
        <name>Zn(2+)</name>
        <dbReference type="ChEBI" id="CHEBI:29105"/>
        <label>4</label>
        <note>catalytic</note>
    </ligand>
</feature>
<evidence type="ECO:0000256" key="5">
    <source>
        <dbReference type="ARBA" id="ARBA00022723"/>
    </source>
</evidence>
<dbReference type="Gene3D" id="3.90.230.10">
    <property type="entry name" value="Creatinase/methionine aminopeptidase superfamily"/>
    <property type="match status" value="1"/>
</dbReference>
<dbReference type="OrthoDB" id="3209743at2759"/>
<evidence type="ECO:0000313" key="14">
    <source>
        <dbReference type="EMBL" id="KAF2484007.1"/>
    </source>
</evidence>
<comment type="cofactor">
    <cofactor evidence="9">
        <name>Zn(2+)</name>
        <dbReference type="ChEBI" id="CHEBI:29105"/>
    </cofactor>
    <cofactor evidence="9">
        <name>Co(2+)</name>
        <dbReference type="ChEBI" id="CHEBI:48828"/>
    </cofactor>
    <cofactor evidence="9">
        <name>Mn(2+)</name>
        <dbReference type="ChEBI" id="CHEBI:29035"/>
    </cofactor>
    <cofactor evidence="9">
        <name>Fe(2+)</name>
        <dbReference type="ChEBI" id="CHEBI:29033"/>
    </cofactor>
    <text evidence="9">Binds 2 divalent metal cations per subunit. Has a high-affinity and a low affinity metal-binding site. The true nature of the physiological cofactor is under debate. The enzyme is active with zinc, cobalt, manganese or divalent iron ions. Has high activity with zinc; zinc cofactor is transferred into the active site region by the ZNG1 zinc chaperone.</text>
</comment>
<evidence type="ECO:0000256" key="7">
    <source>
        <dbReference type="ARBA" id="ARBA00022801"/>
    </source>
</evidence>
<dbReference type="PROSITE" id="PS00680">
    <property type="entry name" value="MAP_1"/>
    <property type="match status" value="1"/>
</dbReference>
<protein>
    <recommendedName>
        <fullName evidence="11">Methionine aminopeptidase</fullName>
        <ecNumber evidence="11">3.4.11.18</ecNumber>
    </recommendedName>
</protein>
<dbReference type="AlphaFoldDB" id="A0A6A6PXN5"/>
<dbReference type="PRINTS" id="PR00599">
    <property type="entry name" value="MAPEPTIDASE"/>
</dbReference>
<dbReference type="PANTHER" id="PTHR43330">
    <property type="entry name" value="METHIONINE AMINOPEPTIDASE"/>
    <property type="match status" value="1"/>
</dbReference>
<dbReference type="GO" id="GO:0005829">
    <property type="term" value="C:cytosol"/>
    <property type="evidence" value="ECO:0007669"/>
    <property type="project" value="TreeGrafter"/>
</dbReference>
<feature type="binding site" evidence="9">
    <location>
        <position position="239"/>
    </location>
    <ligand>
        <name>Zn(2+)</name>
        <dbReference type="ChEBI" id="CHEBI:29105"/>
        <label>3</label>
    </ligand>
</feature>
<dbReference type="Pfam" id="PF15801">
    <property type="entry name" value="zf-C6H2"/>
    <property type="match status" value="1"/>
</dbReference>
<feature type="compositionally biased region" description="Polar residues" evidence="12">
    <location>
        <begin position="400"/>
        <end position="415"/>
    </location>
</feature>
<feature type="binding site" evidence="9">
    <location>
        <position position="312"/>
    </location>
    <ligand>
        <name>a protein</name>
        <dbReference type="ChEBI" id="CHEBI:16541"/>
    </ligand>
    <ligandPart>
        <name>N-terminal L-methionine residue</name>
        <dbReference type="ChEBI" id="CHEBI:64731"/>
    </ligandPart>
</feature>
<evidence type="ECO:0000256" key="4">
    <source>
        <dbReference type="ARBA" id="ARBA00022670"/>
    </source>
</evidence>
<keyword evidence="2 9" id="KW-0031">Aminopeptidase</keyword>
<dbReference type="HAMAP" id="MF_01974">
    <property type="entry name" value="MetAP_1"/>
    <property type="match status" value="1"/>
</dbReference>
<feature type="binding site" evidence="9">
    <location>
        <position position="305"/>
    </location>
    <ligand>
        <name>Zn(2+)</name>
        <dbReference type="ChEBI" id="CHEBI:29105"/>
        <label>4</label>
        <note>catalytic</note>
    </ligand>
</feature>
<gene>
    <name evidence="14" type="ORF">BDY17DRAFT_294774</name>
</gene>
<keyword evidence="8" id="KW-0862">Zinc</keyword>
<proteinExistence type="inferred from homology"/>
<keyword evidence="15" id="KW-1185">Reference proteome</keyword>
<keyword evidence="7 9" id="KW-0378">Hydrolase</keyword>
<dbReference type="InterPro" id="IPR000994">
    <property type="entry name" value="Pept_M24"/>
</dbReference>
<dbReference type="GO" id="GO:0006508">
    <property type="term" value="P:proteolysis"/>
    <property type="evidence" value="ECO:0007669"/>
    <property type="project" value="UniProtKB-KW"/>
</dbReference>
<dbReference type="GO" id="GO:0004239">
    <property type="term" value="F:initiator methionyl aminopeptidase activity"/>
    <property type="evidence" value="ECO:0007669"/>
    <property type="project" value="UniProtKB-UniRule"/>
</dbReference>
<keyword evidence="3 9" id="KW-0963">Cytoplasm</keyword>
<dbReference type="FunFam" id="3.90.230.10:FF:000010">
    <property type="entry name" value="Methionine aminopeptidase"/>
    <property type="match status" value="1"/>
</dbReference>
<evidence type="ECO:0000313" key="15">
    <source>
        <dbReference type="Proteomes" id="UP000799767"/>
    </source>
</evidence>
<dbReference type="GeneID" id="54474198"/>
<comment type="catalytic activity">
    <reaction evidence="9 11">
        <text>Release of N-terminal amino acids, preferentially methionine, from peptides and arylamides.</text>
        <dbReference type="EC" id="3.4.11.18"/>
    </reaction>
</comment>
<dbReference type="CDD" id="cd01086">
    <property type="entry name" value="MetAP1"/>
    <property type="match status" value="1"/>
</dbReference>
<dbReference type="PROSITE" id="PS52013">
    <property type="entry name" value="ZF_C6H2"/>
    <property type="match status" value="1"/>
</dbReference>
<feature type="binding site" evidence="9">
    <location>
        <position position="369"/>
    </location>
    <ligand>
        <name>Zn(2+)</name>
        <dbReference type="ChEBI" id="CHEBI:29105"/>
        <label>3</label>
    </ligand>
</feature>
<evidence type="ECO:0000256" key="8">
    <source>
        <dbReference type="ARBA" id="ARBA00022833"/>
    </source>
</evidence>
<keyword evidence="6 10" id="KW-0863">Zinc-finger</keyword>
<feature type="binding site" evidence="9">
    <location>
        <position position="338"/>
    </location>
    <ligand>
        <name>Zn(2+)</name>
        <dbReference type="ChEBI" id="CHEBI:29105"/>
        <label>4</label>
        <note>catalytic</note>
    </ligand>
</feature>
<feature type="binding site" evidence="9">
    <location>
        <position position="369"/>
    </location>
    <ligand>
        <name>Zn(2+)</name>
        <dbReference type="ChEBI" id="CHEBI:29105"/>
        <label>4</label>
        <note>catalytic</note>
    </ligand>
</feature>
<comment type="similarity">
    <text evidence="9 10">Belongs to the peptidase M24A family. Methionine aminopeptidase type 1 subfamily.</text>
</comment>
<comment type="subcellular location">
    <subcellularLocation>
        <location evidence="1 9">Cytoplasm</location>
    </subcellularLocation>
</comment>
<feature type="binding site" evidence="9">
    <location>
        <position position="211"/>
    </location>
    <ligand>
        <name>a protein</name>
        <dbReference type="ChEBI" id="CHEBI:16541"/>
    </ligand>
    <ligandPart>
        <name>N-terminal L-methionine residue</name>
        <dbReference type="ChEBI" id="CHEBI:64731"/>
    </ligandPart>
</feature>
<keyword evidence="5 9" id="KW-0479">Metal-binding</keyword>
<dbReference type="EC" id="3.4.11.18" evidence="11"/>
<comment type="cofactor">
    <cofactor evidence="11">
        <name>Co(2+)</name>
        <dbReference type="ChEBI" id="CHEBI:48828"/>
    </cofactor>
    <cofactor evidence="11">
        <name>Zn(2+)</name>
        <dbReference type="ChEBI" id="CHEBI:29105"/>
    </cofactor>
    <cofactor evidence="11">
        <name>Mn(2+)</name>
        <dbReference type="ChEBI" id="CHEBI:29035"/>
    </cofactor>
    <cofactor evidence="11">
        <name>Fe(2+)</name>
        <dbReference type="ChEBI" id="CHEBI:29033"/>
    </cofactor>
    <text evidence="11">Binds 2 divalent metal cations per subunit. Has a high-affinity and a low affinity metal-binding site. The true nature of the physiological cofactor is under debate. The enzyme is active with cobalt, zinc, manganese or divalent iron ions.</text>
</comment>
<dbReference type="SUPFAM" id="SSF55920">
    <property type="entry name" value="Creatinase/aminopeptidase"/>
    <property type="match status" value="1"/>
</dbReference>
<dbReference type="InterPro" id="IPR001714">
    <property type="entry name" value="Pept_M24_MAP"/>
</dbReference>
<dbReference type="Pfam" id="PF00557">
    <property type="entry name" value="Peptidase_M24"/>
    <property type="match status" value="1"/>
</dbReference>
<evidence type="ECO:0000256" key="12">
    <source>
        <dbReference type="SAM" id="MobiDB-lite"/>
    </source>
</evidence>
<evidence type="ECO:0000256" key="10">
    <source>
        <dbReference type="PROSITE-ProRule" id="PRU01357"/>
    </source>
</evidence>
<dbReference type="Proteomes" id="UP000799767">
    <property type="component" value="Unassembled WGS sequence"/>
</dbReference>
<evidence type="ECO:0000259" key="13">
    <source>
        <dbReference type="PROSITE" id="PS52013"/>
    </source>
</evidence>
<dbReference type="GO" id="GO:0070006">
    <property type="term" value="F:metalloaminopeptidase activity"/>
    <property type="evidence" value="ECO:0007669"/>
    <property type="project" value="UniProtKB-UniRule"/>
</dbReference>